<feature type="transmembrane region" description="Helical" evidence="6">
    <location>
        <begin position="291"/>
        <end position="310"/>
    </location>
</feature>
<keyword evidence="5 6" id="KW-0472">Membrane</keyword>
<reference evidence="7 8" key="1">
    <citation type="submission" date="2019-03" db="EMBL/GenBank/DDBJ databases">
        <title>Genomic Encyclopedia of Type Strains, Phase IV (KMG-IV): sequencing the most valuable type-strain genomes for metagenomic binning, comparative biology and taxonomic classification.</title>
        <authorList>
            <person name="Goeker M."/>
        </authorList>
    </citation>
    <scope>NUCLEOTIDE SEQUENCE [LARGE SCALE GENOMIC DNA]</scope>
    <source>
        <strain evidence="7 8">DSM 28697</strain>
    </source>
</reference>
<feature type="transmembrane region" description="Helical" evidence="6">
    <location>
        <begin position="357"/>
        <end position="379"/>
    </location>
</feature>
<evidence type="ECO:0000313" key="8">
    <source>
        <dbReference type="Proteomes" id="UP000295632"/>
    </source>
</evidence>
<dbReference type="EMBL" id="SNYJ01000009">
    <property type="protein sequence ID" value="TDQ38682.1"/>
    <property type="molecule type" value="Genomic_DNA"/>
</dbReference>
<comment type="caution">
    <text evidence="7">The sequence shown here is derived from an EMBL/GenBank/DDBJ whole genome shotgun (WGS) entry which is preliminary data.</text>
</comment>
<feature type="transmembrane region" description="Helical" evidence="6">
    <location>
        <begin position="213"/>
        <end position="231"/>
    </location>
</feature>
<comment type="subcellular location">
    <subcellularLocation>
        <location evidence="1">Cell membrane</location>
        <topology evidence="1">Multi-pass membrane protein</topology>
    </subcellularLocation>
</comment>
<dbReference type="GO" id="GO:0005886">
    <property type="term" value="C:plasma membrane"/>
    <property type="evidence" value="ECO:0007669"/>
    <property type="project" value="UniProtKB-SubCell"/>
</dbReference>
<dbReference type="OrthoDB" id="8482265at2"/>
<keyword evidence="2" id="KW-1003">Cell membrane</keyword>
<dbReference type="CDD" id="cd13128">
    <property type="entry name" value="MATE_Wzx_like"/>
    <property type="match status" value="1"/>
</dbReference>
<feature type="transmembrane region" description="Helical" evidence="6">
    <location>
        <begin position="146"/>
        <end position="168"/>
    </location>
</feature>
<dbReference type="InterPro" id="IPR050833">
    <property type="entry name" value="Poly_Biosynth_Transport"/>
</dbReference>
<evidence type="ECO:0000313" key="7">
    <source>
        <dbReference type="EMBL" id="TDQ38682.1"/>
    </source>
</evidence>
<feature type="transmembrane region" description="Helical" evidence="6">
    <location>
        <begin position="385"/>
        <end position="403"/>
    </location>
</feature>
<feature type="transmembrane region" description="Helical" evidence="6">
    <location>
        <begin position="174"/>
        <end position="192"/>
    </location>
</feature>
<name>A0A4R6U0F4_9BACI</name>
<dbReference type="PANTHER" id="PTHR30250">
    <property type="entry name" value="PST FAMILY PREDICTED COLANIC ACID TRANSPORTER"/>
    <property type="match status" value="1"/>
</dbReference>
<proteinExistence type="predicted"/>
<evidence type="ECO:0000256" key="4">
    <source>
        <dbReference type="ARBA" id="ARBA00022989"/>
    </source>
</evidence>
<evidence type="ECO:0000256" key="5">
    <source>
        <dbReference type="ARBA" id="ARBA00023136"/>
    </source>
</evidence>
<dbReference type="Pfam" id="PF01943">
    <property type="entry name" value="Polysacc_synt"/>
    <property type="match status" value="1"/>
</dbReference>
<accession>A0A4R6U0F4</accession>
<feature type="transmembrane region" description="Helical" evidence="6">
    <location>
        <begin position="237"/>
        <end position="257"/>
    </location>
</feature>
<evidence type="ECO:0000256" key="1">
    <source>
        <dbReference type="ARBA" id="ARBA00004651"/>
    </source>
</evidence>
<dbReference type="RefSeq" id="WP_133580738.1">
    <property type="nucleotide sequence ID" value="NZ_SNYJ01000009.1"/>
</dbReference>
<gene>
    <name evidence="7" type="ORF">EV213_10950</name>
</gene>
<dbReference type="InterPro" id="IPR002797">
    <property type="entry name" value="Polysacc_synth"/>
</dbReference>
<organism evidence="7 8">
    <name type="scientific">Aureibacillus halotolerans</name>
    <dbReference type="NCBI Taxonomy" id="1508390"/>
    <lineage>
        <taxon>Bacteria</taxon>
        <taxon>Bacillati</taxon>
        <taxon>Bacillota</taxon>
        <taxon>Bacilli</taxon>
        <taxon>Bacillales</taxon>
        <taxon>Bacillaceae</taxon>
        <taxon>Aureibacillus</taxon>
    </lineage>
</organism>
<sequence>MKTFMKNAFMTLLRQMAGIGAGLLTTVLIARELGPSGQGAYALAILLPTLLMTFMNLGVGQSSVYYIGQKQINVADAWKTNTITAAMLSTLAIVVGVLIVLFGDAFFGALDNTLLIGMLFLLPVLFASRFFQALFQAVKDFASFNIIVLTTHLSLLASVWLALSVFHLGLPGALIAYAVAQIVTLGVVAWLLRSRLQLTWKKATWRPGYMKSSIAFGSKAYMSNVMAFLNYRVDLLLVSFYLSPAAVGIYFVTVSFAEKLWMVSQAITTVLYPEIASSKSESEKNRLTSTVARMTCGLSLAMGVVLWVISEPAVHLVLGAEYAQAAVVLKWLLPGIVLGAVAKIFSNDVAGRGKPEYNLYVSIAMVVCNILLNIAFIPWLGIKGAALATSVTYGINWLIKCLIFRRMTHMPWLTFLCVQPKDIEALWHFVARRRRTAV</sequence>
<protein>
    <submittedName>
        <fullName evidence="7">O-antigen/teichoic acid export membrane protein</fullName>
    </submittedName>
</protein>
<feature type="transmembrane region" description="Helical" evidence="6">
    <location>
        <begin position="80"/>
        <end position="102"/>
    </location>
</feature>
<keyword evidence="8" id="KW-1185">Reference proteome</keyword>
<evidence type="ECO:0000256" key="3">
    <source>
        <dbReference type="ARBA" id="ARBA00022692"/>
    </source>
</evidence>
<feature type="transmembrane region" description="Helical" evidence="6">
    <location>
        <begin position="322"/>
        <end position="345"/>
    </location>
</feature>
<keyword evidence="4 6" id="KW-1133">Transmembrane helix</keyword>
<evidence type="ECO:0000256" key="2">
    <source>
        <dbReference type="ARBA" id="ARBA00022475"/>
    </source>
</evidence>
<dbReference type="Proteomes" id="UP000295632">
    <property type="component" value="Unassembled WGS sequence"/>
</dbReference>
<dbReference type="PANTHER" id="PTHR30250:SF11">
    <property type="entry name" value="O-ANTIGEN TRANSPORTER-RELATED"/>
    <property type="match status" value="1"/>
</dbReference>
<keyword evidence="3 6" id="KW-0812">Transmembrane</keyword>
<dbReference type="AlphaFoldDB" id="A0A4R6U0F4"/>
<feature type="transmembrane region" description="Helical" evidence="6">
    <location>
        <begin position="114"/>
        <end position="134"/>
    </location>
</feature>
<feature type="transmembrane region" description="Helical" evidence="6">
    <location>
        <begin position="40"/>
        <end position="59"/>
    </location>
</feature>
<evidence type="ECO:0000256" key="6">
    <source>
        <dbReference type="SAM" id="Phobius"/>
    </source>
</evidence>